<evidence type="ECO:0000256" key="15">
    <source>
        <dbReference type="ARBA" id="ARBA00073143"/>
    </source>
</evidence>
<dbReference type="FunFam" id="3.30.450.20:FF:000127">
    <property type="entry name" value="C4-dicarboxylate transport sensor protein"/>
    <property type="match status" value="1"/>
</dbReference>
<dbReference type="PROSITE" id="PS50109">
    <property type="entry name" value="HIS_KIN"/>
    <property type="match status" value="1"/>
</dbReference>
<evidence type="ECO:0000256" key="1">
    <source>
        <dbReference type="ARBA" id="ARBA00000085"/>
    </source>
</evidence>
<evidence type="ECO:0000256" key="5">
    <source>
        <dbReference type="ARBA" id="ARBA00022519"/>
    </source>
</evidence>
<dbReference type="Pfam" id="PF02518">
    <property type="entry name" value="HATPase_c"/>
    <property type="match status" value="1"/>
</dbReference>
<keyword evidence="19" id="KW-1185">Reference proteome</keyword>
<dbReference type="InterPro" id="IPR003661">
    <property type="entry name" value="HisK_dim/P_dom"/>
</dbReference>
<dbReference type="InterPro" id="IPR036097">
    <property type="entry name" value="HisK_dim/P_sf"/>
</dbReference>
<dbReference type="InterPro" id="IPR029151">
    <property type="entry name" value="Sensor-like_sf"/>
</dbReference>
<dbReference type="GO" id="GO:0005886">
    <property type="term" value="C:plasma membrane"/>
    <property type="evidence" value="ECO:0007669"/>
    <property type="project" value="UniProtKB-SubCell"/>
</dbReference>
<name>A0A0M0I2M3_9VIBR</name>
<keyword evidence="6" id="KW-0597">Phosphoprotein</keyword>
<feature type="domain" description="Histidine kinase" evidence="17">
    <location>
        <begin position="380"/>
        <end position="592"/>
    </location>
</feature>
<evidence type="ECO:0000256" key="7">
    <source>
        <dbReference type="ARBA" id="ARBA00022679"/>
    </source>
</evidence>
<dbReference type="Proteomes" id="UP000037530">
    <property type="component" value="Unassembled WGS sequence"/>
</dbReference>
<evidence type="ECO:0000256" key="14">
    <source>
        <dbReference type="ARBA" id="ARBA00023136"/>
    </source>
</evidence>
<evidence type="ECO:0000256" key="11">
    <source>
        <dbReference type="ARBA" id="ARBA00022840"/>
    </source>
</evidence>
<proteinExistence type="predicted"/>
<evidence type="ECO:0000256" key="16">
    <source>
        <dbReference type="SAM" id="Phobius"/>
    </source>
</evidence>
<keyword evidence="13" id="KW-0902">Two-component regulatory system</keyword>
<dbReference type="Pfam" id="PF02743">
    <property type="entry name" value="dCache_1"/>
    <property type="match status" value="1"/>
</dbReference>
<dbReference type="STRING" id="171383.AKJ31_06085"/>
<evidence type="ECO:0000259" key="17">
    <source>
        <dbReference type="PROSITE" id="PS50109"/>
    </source>
</evidence>
<dbReference type="InterPro" id="IPR036890">
    <property type="entry name" value="HATPase_C_sf"/>
</dbReference>
<keyword evidence="10" id="KW-0418">Kinase</keyword>
<dbReference type="GO" id="GO:0000155">
    <property type="term" value="F:phosphorelay sensor kinase activity"/>
    <property type="evidence" value="ECO:0007669"/>
    <property type="project" value="InterPro"/>
</dbReference>
<evidence type="ECO:0000256" key="2">
    <source>
        <dbReference type="ARBA" id="ARBA00004429"/>
    </source>
</evidence>
<evidence type="ECO:0000256" key="4">
    <source>
        <dbReference type="ARBA" id="ARBA00022475"/>
    </source>
</evidence>
<dbReference type="PIRSF" id="PIRSF036431">
    <property type="entry name" value="STHK_DctB"/>
    <property type="match status" value="1"/>
</dbReference>
<keyword evidence="11" id="KW-0067">ATP-binding</keyword>
<dbReference type="SUPFAM" id="SSF103190">
    <property type="entry name" value="Sensory domain-like"/>
    <property type="match status" value="1"/>
</dbReference>
<keyword evidence="14 16" id="KW-0472">Membrane</keyword>
<dbReference type="Gene3D" id="3.30.565.10">
    <property type="entry name" value="Histidine kinase-like ATPase, C-terminal domain"/>
    <property type="match status" value="1"/>
</dbReference>
<keyword evidence="8 16" id="KW-0812">Transmembrane</keyword>
<keyword evidence="5" id="KW-0997">Cell inner membrane</keyword>
<sequence length="602" mass="67661">MSPFRRANLYLLLFYLLCLILGSQSVWNYHYQSLLDEHQAQLDRFASNVSSKLDKYAHLPQLLAKDAELIAALKLPDNPAQINLTNRYLENVNTIIQAADTYLLDRWGNTISASNWNLQRSFVGINFAWRPYFSDAIAGNASQYFALGSTSGQRGYYYSYPVVYAAEIIGVIVVKMDLSAIESNWKSKQNTFVATDENNIVFMSSNPSWLFKSLTPLPAEQRDAIIASRQYLDTEIESLGLVGSLEGVNNELSNPKIGWIQGDYIVSSRQLANLDLTIRVLTEKVTLFWLTVSFAMVMTLVFVIVFLTLQLTYQRQLKKRQFEQLQSEAKQKLEFLVMERTSELHAEVLERTRTEQALRHTQDELIQAAKLAVLGQMSASISHELNNPLAAIRSFADNGRRFLAKEKYDRVDDNLERISNLTDRMATISNQLKSFTRKSDSSDVNVLDLAPIIVSARELVMPQLKASRIELLADVPHPLGKVEVNAIQVEQVLINLMTNAAQAVEDLEQRKVQLSTQNFEDSIEIYIDDNGPGIDATKAEHLFEPFFTTKKNGLGLGLSISQQIIETMKGKLTVGQSPLGGARFTISLPLVSSTANQNTKDS</sequence>
<organism evidence="18 19">
    <name type="scientific">Vibrio hepatarius</name>
    <dbReference type="NCBI Taxonomy" id="171383"/>
    <lineage>
        <taxon>Bacteria</taxon>
        <taxon>Pseudomonadati</taxon>
        <taxon>Pseudomonadota</taxon>
        <taxon>Gammaproteobacteria</taxon>
        <taxon>Vibrionales</taxon>
        <taxon>Vibrionaceae</taxon>
        <taxon>Vibrio</taxon>
        <taxon>Vibrio oreintalis group</taxon>
    </lineage>
</organism>
<dbReference type="Pfam" id="PF00512">
    <property type="entry name" value="HisKA"/>
    <property type="match status" value="1"/>
</dbReference>
<gene>
    <name evidence="18" type="ORF">AKJ31_06085</name>
</gene>
<evidence type="ECO:0000256" key="9">
    <source>
        <dbReference type="ARBA" id="ARBA00022741"/>
    </source>
</evidence>
<keyword evidence="4" id="KW-1003">Cell membrane</keyword>
<dbReference type="EMBL" id="LHPI01000003">
    <property type="protein sequence ID" value="KOO08571.1"/>
    <property type="molecule type" value="Genomic_DNA"/>
</dbReference>
<dbReference type="GO" id="GO:0005524">
    <property type="term" value="F:ATP binding"/>
    <property type="evidence" value="ECO:0007669"/>
    <property type="project" value="UniProtKB-KW"/>
</dbReference>
<dbReference type="InterPro" id="IPR017055">
    <property type="entry name" value="Sig_transdc_His_kinase_DctB"/>
</dbReference>
<dbReference type="InterPro" id="IPR033479">
    <property type="entry name" value="dCache_1"/>
</dbReference>
<dbReference type="RefSeq" id="WP_053408215.1">
    <property type="nucleotide sequence ID" value="NZ_LHPI01000003.1"/>
</dbReference>
<dbReference type="AlphaFoldDB" id="A0A0M0I2M3"/>
<dbReference type="PANTHER" id="PTHR43065:SF46">
    <property type="entry name" value="C4-DICARBOXYLATE TRANSPORT SENSOR PROTEIN DCTB"/>
    <property type="match status" value="1"/>
</dbReference>
<protein>
    <recommendedName>
        <fullName evidence="15">C4-dicarboxylate transport sensor protein DctB</fullName>
        <ecNumber evidence="3">2.7.13.3</ecNumber>
    </recommendedName>
</protein>
<dbReference type="CDD" id="cd00082">
    <property type="entry name" value="HisKA"/>
    <property type="match status" value="1"/>
</dbReference>
<evidence type="ECO:0000256" key="12">
    <source>
        <dbReference type="ARBA" id="ARBA00022989"/>
    </source>
</evidence>
<dbReference type="InterPro" id="IPR005467">
    <property type="entry name" value="His_kinase_dom"/>
</dbReference>
<comment type="subcellular location">
    <subcellularLocation>
        <location evidence="2">Cell inner membrane</location>
        <topology evidence="2">Multi-pass membrane protein</topology>
    </subcellularLocation>
</comment>
<evidence type="ECO:0000313" key="18">
    <source>
        <dbReference type="EMBL" id="KOO08571.1"/>
    </source>
</evidence>
<keyword evidence="12 16" id="KW-1133">Transmembrane helix</keyword>
<evidence type="ECO:0000256" key="6">
    <source>
        <dbReference type="ARBA" id="ARBA00022553"/>
    </source>
</evidence>
<dbReference type="Gene3D" id="3.30.450.20">
    <property type="entry name" value="PAS domain"/>
    <property type="match status" value="2"/>
</dbReference>
<evidence type="ECO:0000256" key="13">
    <source>
        <dbReference type="ARBA" id="ARBA00023012"/>
    </source>
</evidence>
<dbReference type="SUPFAM" id="SSF55874">
    <property type="entry name" value="ATPase domain of HSP90 chaperone/DNA topoisomerase II/histidine kinase"/>
    <property type="match status" value="1"/>
</dbReference>
<dbReference type="SMART" id="SM00387">
    <property type="entry name" value="HATPase_c"/>
    <property type="match status" value="1"/>
</dbReference>
<accession>A0A0M0I2M3</accession>
<dbReference type="InterPro" id="IPR004358">
    <property type="entry name" value="Sig_transdc_His_kin-like_C"/>
</dbReference>
<comment type="caution">
    <text evidence="18">The sequence shown here is derived from an EMBL/GenBank/DDBJ whole genome shotgun (WGS) entry which is preliminary data.</text>
</comment>
<dbReference type="SMART" id="SM00388">
    <property type="entry name" value="HisKA"/>
    <property type="match status" value="1"/>
</dbReference>
<dbReference type="Gene3D" id="1.10.287.130">
    <property type="match status" value="1"/>
</dbReference>
<dbReference type="PRINTS" id="PR00344">
    <property type="entry name" value="BCTRLSENSOR"/>
</dbReference>
<evidence type="ECO:0000256" key="8">
    <source>
        <dbReference type="ARBA" id="ARBA00022692"/>
    </source>
</evidence>
<comment type="catalytic activity">
    <reaction evidence="1">
        <text>ATP + protein L-histidine = ADP + protein N-phospho-L-histidine.</text>
        <dbReference type="EC" id="2.7.13.3"/>
    </reaction>
</comment>
<feature type="transmembrane region" description="Helical" evidence="16">
    <location>
        <begin position="287"/>
        <end position="309"/>
    </location>
</feature>
<keyword evidence="7" id="KW-0808">Transferase</keyword>
<dbReference type="PATRIC" id="fig|171383.3.peg.1261"/>
<evidence type="ECO:0000256" key="3">
    <source>
        <dbReference type="ARBA" id="ARBA00012438"/>
    </source>
</evidence>
<keyword evidence="9" id="KW-0547">Nucleotide-binding</keyword>
<evidence type="ECO:0000256" key="10">
    <source>
        <dbReference type="ARBA" id="ARBA00022777"/>
    </source>
</evidence>
<dbReference type="FunFam" id="1.10.287.130:FF:000049">
    <property type="entry name" value="C4-dicarboxylate transport sensor protein DctB"/>
    <property type="match status" value="1"/>
</dbReference>
<dbReference type="SUPFAM" id="SSF47384">
    <property type="entry name" value="Homodimeric domain of signal transducing histidine kinase"/>
    <property type="match status" value="1"/>
</dbReference>
<dbReference type="EC" id="2.7.13.3" evidence="3"/>
<reference evidence="19" key="1">
    <citation type="submission" date="2015-08" db="EMBL/GenBank/DDBJ databases">
        <title>Vibrio galatheae sp. nov., a novel member of the Vibrionaceae family isolated from the Solomon Islands.</title>
        <authorList>
            <person name="Giubergia S."/>
            <person name="Machado H."/>
            <person name="Mateiu R.V."/>
            <person name="Gram L."/>
        </authorList>
    </citation>
    <scope>NUCLEOTIDE SEQUENCE [LARGE SCALE GENOMIC DNA]</scope>
    <source>
        <strain evidence="19">DSM 19134</strain>
    </source>
</reference>
<dbReference type="OrthoDB" id="9772100at2"/>
<evidence type="ECO:0000313" key="19">
    <source>
        <dbReference type="Proteomes" id="UP000037530"/>
    </source>
</evidence>
<dbReference type="InterPro" id="IPR003594">
    <property type="entry name" value="HATPase_dom"/>
</dbReference>
<dbReference type="PANTHER" id="PTHR43065">
    <property type="entry name" value="SENSOR HISTIDINE KINASE"/>
    <property type="match status" value="1"/>
</dbReference>